<organism evidence="4 5">
    <name type="scientific">Collybiopsis luxurians FD-317 M1</name>
    <dbReference type="NCBI Taxonomy" id="944289"/>
    <lineage>
        <taxon>Eukaryota</taxon>
        <taxon>Fungi</taxon>
        <taxon>Dikarya</taxon>
        <taxon>Basidiomycota</taxon>
        <taxon>Agaricomycotina</taxon>
        <taxon>Agaricomycetes</taxon>
        <taxon>Agaricomycetidae</taxon>
        <taxon>Agaricales</taxon>
        <taxon>Marasmiineae</taxon>
        <taxon>Omphalotaceae</taxon>
        <taxon>Collybiopsis</taxon>
        <taxon>Collybiopsis luxurians</taxon>
    </lineage>
</organism>
<evidence type="ECO:0000313" key="5">
    <source>
        <dbReference type="Proteomes" id="UP000053593"/>
    </source>
</evidence>
<dbReference type="InterPro" id="IPR046520">
    <property type="entry name" value="DUF6697"/>
</dbReference>
<feature type="region of interest" description="Disordered" evidence="2">
    <location>
        <begin position="119"/>
        <end position="151"/>
    </location>
</feature>
<evidence type="ECO:0000259" key="3">
    <source>
        <dbReference type="Pfam" id="PF20411"/>
    </source>
</evidence>
<keyword evidence="1" id="KW-0175">Coiled coil</keyword>
<evidence type="ECO:0000313" key="4">
    <source>
        <dbReference type="EMBL" id="KIK55834.1"/>
    </source>
</evidence>
<dbReference type="Pfam" id="PF20411">
    <property type="entry name" value="DUF6697"/>
    <property type="match status" value="1"/>
</dbReference>
<feature type="coiled-coil region" evidence="1">
    <location>
        <begin position="21"/>
        <end position="48"/>
    </location>
</feature>
<dbReference type="HOGENOM" id="CLU_719721_0_0_1"/>
<feature type="domain" description="DUF6697" evidence="3">
    <location>
        <begin position="224"/>
        <end position="381"/>
    </location>
</feature>
<gene>
    <name evidence="4" type="ORF">GYMLUDRAFT_87500</name>
</gene>
<name>A0A0D0C0H6_9AGAR</name>
<sequence>MPSSTSGRTISLPASLVEDLVRVQAGELQRLKKQLAEAQNGNSTVTSELASLIESTAKIISDLDQALTQSQEIADRASSTPRTSRSKLSTPSLISLASVIRSEGFDLLEGRSTKSEAFTNASYSRDASDAGKDEESEANSLHSSSRSEMSSMESIATQSLSPFTFKPWPQQHINALKQLGTLRQPTFYPGDELIIDFANRRQAYLITVMYTTNNAQRTRKLHAWFEEFALKGWSGALMVRHERAWYYIGTYKTIGYAEMSREEFEALSDKTKGPVIVQAAHAVQVPKIRTAVSGKSKKDSGTSGSSGKSGVKKTANPSSSSSGGSKKASNNHASATTEVSSSIIPSKTEVQARIADGRIELAKVTFGLVSFDEELAKTLIDLNL</sequence>
<keyword evidence="5" id="KW-1185">Reference proteome</keyword>
<evidence type="ECO:0000256" key="1">
    <source>
        <dbReference type="SAM" id="Coils"/>
    </source>
</evidence>
<reference evidence="4 5" key="1">
    <citation type="submission" date="2014-04" db="EMBL/GenBank/DDBJ databases">
        <title>Evolutionary Origins and Diversification of the Mycorrhizal Mutualists.</title>
        <authorList>
            <consortium name="DOE Joint Genome Institute"/>
            <consortium name="Mycorrhizal Genomics Consortium"/>
            <person name="Kohler A."/>
            <person name="Kuo A."/>
            <person name="Nagy L.G."/>
            <person name="Floudas D."/>
            <person name="Copeland A."/>
            <person name="Barry K.W."/>
            <person name="Cichocki N."/>
            <person name="Veneault-Fourrey C."/>
            <person name="LaButti K."/>
            <person name="Lindquist E.A."/>
            <person name="Lipzen A."/>
            <person name="Lundell T."/>
            <person name="Morin E."/>
            <person name="Murat C."/>
            <person name="Riley R."/>
            <person name="Ohm R."/>
            <person name="Sun H."/>
            <person name="Tunlid A."/>
            <person name="Henrissat B."/>
            <person name="Grigoriev I.V."/>
            <person name="Hibbett D.S."/>
            <person name="Martin F."/>
        </authorList>
    </citation>
    <scope>NUCLEOTIDE SEQUENCE [LARGE SCALE GENOMIC DNA]</scope>
    <source>
        <strain evidence="4 5">FD-317 M1</strain>
    </source>
</reference>
<protein>
    <recommendedName>
        <fullName evidence="3">DUF6697 domain-containing protein</fullName>
    </recommendedName>
</protein>
<proteinExistence type="predicted"/>
<evidence type="ECO:0000256" key="2">
    <source>
        <dbReference type="SAM" id="MobiDB-lite"/>
    </source>
</evidence>
<dbReference type="AlphaFoldDB" id="A0A0D0C0H6"/>
<dbReference type="EMBL" id="KN834803">
    <property type="protein sequence ID" value="KIK55834.1"/>
    <property type="molecule type" value="Genomic_DNA"/>
</dbReference>
<dbReference type="OrthoDB" id="3040665at2759"/>
<accession>A0A0D0C0H6</accession>
<feature type="compositionally biased region" description="Low complexity" evidence="2">
    <location>
        <begin position="301"/>
        <end position="328"/>
    </location>
</feature>
<dbReference type="Proteomes" id="UP000053593">
    <property type="component" value="Unassembled WGS sequence"/>
</dbReference>
<feature type="region of interest" description="Disordered" evidence="2">
    <location>
        <begin position="291"/>
        <end position="342"/>
    </location>
</feature>
<feature type="compositionally biased region" description="Polar residues" evidence="2">
    <location>
        <begin position="330"/>
        <end position="342"/>
    </location>
</feature>